<feature type="region of interest" description="Disordered" evidence="1">
    <location>
        <begin position="1"/>
        <end position="32"/>
    </location>
</feature>
<comment type="caution">
    <text evidence="2">The sequence shown here is derived from an EMBL/GenBank/DDBJ whole genome shotgun (WGS) entry which is preliminary data.</text>
</comment>
<dbReference type="AlphaFoldDB" id="A0A7J8KBI9"/>
<keyword evidence="3" id="KW-1185">Reference proteome</keyword>
<organism evidence="2 3">
    <name type="scientific">Rousettus aegyptiacus</name>
    <name type="common">Egyptian fruit bat</name>
    <name type="synonym">Pteropus aegyptiacus</name>
    <dbReference type="NCBI Taxonomy" id="9407"/>
    <lineage>
        <taxon>Eukaryota</taxon>
        <taxon>Metazoa</taxon>
        <taxon>Chordata</taxon>
        <taxon>Craniata</taxon>
        <taxon>Vertebrata</taxon>
        <taxon>Euteleostomi</taxon>
        <taxon>Mammalia</taxon>
        <taxon>Eutheria</taxon>
        <taxon>Laurasiatheria</taxon>
        <taxon>Chiroptera</taxon>
        <taxon>Yinpterochiroptera</taxon>
        <taxon>Pteropodoidea</taxon>
        <taxon>Pteropodidae</taxon>
        <taxon>Rousettinae</taxon>
        <taxon>Rousettus</taxon>
    </lineage>
</organism>
<dbReference type="EMBL" id="JACASE010000001">
    <property type="protein sequence ID" value="KAF6506246.1"/>
    <property type="molecule type" value="Genomic_DNA"/>
</dbReference>
<evidence type="ECO:0000313" key="3">
    <source>
        <dbReference type="Proteomes" id="UP000593571"/>
    </source>
</evidence>
<sequence length="198" mass="21749">MRHSAPPTQPQRPRTHEGPHGNTGSGSLLGQRGRFAESRSLALMTRAAMTRHLYSGGLGGLSFPELLTLQAGICLPCLRVPSSTTLQELVECLSRQNRGPRATARDQRTLNGEAETMGSSIGDPPDSVLCGLTWRHADLMGWWKGLVNARLRDQLGVPGCRMLIEPMTDTGCVSPKTREKRSREQEVKMKIVPFCHHS</sequence>
<evidence type="ECO:0000256" key="1">
    <source>
        <dbReference type="SAM" id="MobiDB-lite"/>
    </source>
</evidence>
<proteinExistence type="predicted"/>
<evidence type="ECO:0000313" key="2">
    <source>
        <dbReference type="EMBL" id="KAF6506246.1"/>
    </source>
</evidence>
<gene>
    <name evidence="2" type="ORF">HJG63_008032</name>
</gene>
<accession>A0A7J8KBI9</accession>
<reference evidence="2 3" key="1">
    <citation type="journal article" date="2020" name="Nature">
        <title>Six reference-quality genomes reveal evolution of bat adaptations.</title>
        <authorList>
            <person name="Jebb D."/>
            <person name="Huang Z."/>
            <person name="Pippel M."/>
            <person name="Hughes G.M."/>
            <person name="Lavrichenko K."/>
            <person name="Devanna P."/>
            <person name="Winkler S."/>
            <person name="Jermiin L.S."/>
            <person name="Skirmuntt E.C."/>
            <person name="Katzourakis A."/>
            <person name="Burkitt-Gray L."/>
            <person name="Ray D.A."/>
            <person name="Sullivan K.A.M."/>
            <person name="Roscito J.G."/>
            <person name="Kirilenko B.M."/>
            <person name="Davalos L.M."/>
            <person name="Corthals A.P."/>
            <person name="Power M.L."/>
            <person name="Jones G."/>
            <person name="Ransome R.D."/>
            <person name="Dechmann D.K.N."/>
            <person name="Locatelli A.G."/>
            <person name="Puechmaille S.J."/>
            <person name="Fedrigo O."/>
            <person name="Jarvis E.D."/>
            <person name="Hiller M."/>
            <person name="Vernes S.C."/>
            <person name="Myers E.W."/>
            <person name="Teeling E.C."/>
        </authorList>
    </citation>
    <scope>NUCLEOTIDE SEQUENCE [LARGE SCALE GENOMIC DNA]</scope>
    <source>
        <strain evidence="2">MRouAeg1</strain>
        <tissue evidence="2">Muscle</tissue>
    </source>
</reference>
<protein>
    <submittedName>
        <fullName evidence="2">Uncharacterized protein</fullName>
    </submittedName>
</protein>
<dbReference type="Proteomes" id="UP000593571">
    <property type="component" value="Unassembled WGS sequence"/>
</dbReference>
<name>A0A7J8KBI9_ROUAE</name>